<sequence>MLKKYRDVKIQEVIELLSCIDKETKIKTNRMPMNFKSPEEVDRLLGKVAKTQAKLFEEP</sequence>
<evidence type="ECO:0000313" key="1">
    <source>
        <dbReference type="EMBL" id="AJO68535.1"/>
    </source>
</evidence>
<protein>
    <submittedName>
        <fullName evidence="1">Uncharacterized protein</fullName>
    </submittedName>
</protein>
<organism evidence="1">
    <name type="scientific">Gracilariopsis lemaneiformis</name>
    <name type="common">Red alga</name>
    <name type="synonym">Gracilaria lemaneiformis</name>
    <dbReference type="NCBI Taxonomy" id="2782"/>
    <lineage>
        <taxon>Eukaryota</taxon>
        <taxon>Rhodophyta</taxon>
        <taxon>Florideophyceae</taxon>
        <taxon>Rhodymeniophycidae</taxon>
        <taxon>Gracilariales</taxon>
        <taxon>Gracilariaceae</taxon>
        <taxon>Gracilariopsis</taxon>
    </lineage>
</organism>
<dbReference type="EMBL" id="KU179794">
    <property type="protein sequence ID" value="AML79824.1"/>
    <property type="molecule type" value="Genomic_DNA"/>
</dbReference>
<accession>A0A0C5DCW4</accession>
<name>A0A0C5DCW4_GRALE</name>
<dbReference type="RefSeq" id="YP_009237865.1">
    <property type="nucleotide sequence ID" value="NC_029644.1"/>
</dbReference>
<gene>
    <name evidence="1" type="primary">orf2</name>
</gene>
<dbReference type="AlphaFoldDB" id="A0A0C5DCW4"/>
<dbReference type="EMBL" id="KP330491">
    <property type="protein sequence ID" value="AJO68535.1"/>
    <property type="molecule type" value="Genomic_DNA"/>
</dbReference>
<reference evidence="2" key="2">
    <citation type="journal article" date="2016" name="Mitochondrial DNA Part B Resour">
        <title>The complete chloroplast genome of Gracilariopsis lemaneiformis, an important economic red alga of the family Gracilariaceae.</title>
        <authorList>
            <person name="Zhang Y."/>
            <person name="Guo Y.-M."/>
            <person name="Li T.-J."/>
            <person name="Chen C.-H."/>
            <person name="Shen K.-N."/>
            <person name="Hsiao C.-D."/>
        </authorList>
    </citation>
    <scope>NUCLEOTIDE SEQUENCE</scope>
</reference>
<reference evidence="1" key="1">
    <citation type="submission" date="2014-12" db="EMBL/GenBank/DDBJ databases">
        <title>The complete chloroplast genome of Gracilariopsis lemaneiformis.</title>
        <authorList>
            <person name="Bi G."/>
            <person name="Du Q."/>
            <person name="Sui Z."/>
            <person name="Mao Y."/>
        </authorList>
    </citation>
    <scope>NUCLEOTIDE SEQUENCE</scope>
</reference>
<keyword evidence="1" id="KW-0934">Plastid</keyword>
<evidence type="ECO:0000313" key="2">
    <source>
        <dbReference type="EMBL" id="AML79824.1"/>
    </source>
</evidence>
<geneLocation type="chloroplast" evidence="1"/>
<proteinExistence type="predicted"/>
<keyword evidence="1" id="KW-0150">Chloroplast</keyword>
<dbReference type="GeneID" id="26995223"/>